<organism evidence="5 6">
    <name type="scientific">Porticoccus litoralis</name>
    <dbReference type="NCBI Taxonomy" id="434086"/>
    <lineage>
        <taxon>Bacteria</taxon>
        <taxon>Pseudomonadati</taxon>
        <taxon>Pseudomonadota</taxon>
        <taxon>Gammaproteobacteria</taxon>
        <taxon>Cellvibrionales</taxon>
        <taxon>Porticoccaceae</taxon>
        <taxon>Porticoccus</taxon>
    </lineage>
</organism>
<evidence type="ECO:0000313" key="5">
    <source>
        <dbReference type="EMBL" id="MDP1519648.1"/>
    </source>
</evidence>
<dbReference type="GO" id="GO:0008408">
    <property type="term" value="F:3'-5' exonuclease activity"/>
    <property type="evidence" value="ECO:0007669"/>
    <property type="project" value="TreeGrafter"/>
</dbReference>
<keyword evidence="1" id="KW-0540">Nuclease</keyword>
<dbReference type="InterPro" id="IPR036397">
    <property type="entry name" value="RNaseH_sf"/>
</dbReference>
<dbReference type="EMBL" id="JAUUUU010000001">
    <property type="protein sequence ID" value="MDP1519648.1"/>
    <property type="molecule type" value="Genomic_DNA"/>
</dbReference>
<dbReference type="CDD" id="cd06127">
    <property type="entry name" value="DEDDh"/>
    <property type="match status" value="1"/>
</dbReference>
<protein>
    <submittedName>
        <fullName evidence="5">Exonuclease domain-containing protein</fullName>
    </submittedName>
</protein>
<dbReference type="AlphaFoldDB" id="A0AAW8AZ38"/>
<dbReference type="PANTHER" id="PTHR30231:SF4">
    <property type="entry name" value="PROTEIN NEN2"/>
    <property type="match status" value="1"/>
</dbReference>
<keyword evidence="3 5" id="KW-0269">Exonuclease</keyword>
<keyword evidence="2" id="KW-0378">Hydrolase</keyword>
<dbReference type="PANTHER" id="PTHR30231">
    <property type="entry name" value="DNA POLYMERASE III SUBUNIT EPSILON"/>
    <property type="match status" value="1"/>
</dbReference>
<name>A0AAW8AZ38_9GAMM</name>
<reference evidence="5" key="1">
    <citation type="journal article" date="2010" name="Int. J. Syst. Evol. Microbiol.">
        <title>Porticoccus litoralis gen. nov., sp. nov., a gammaproteobacterium isolated from the Yellow Sea.</title>
        <authorList>
            <person name="Oh H.M."/>
            <person name="Kim H."/>
            <person name="Kim K.M."/>
            <person name="Min G.S."/>
            <person name="Cho J.C."/>
        </authorList>
    </citation>
    <scope>NUCLEOTIDE SEQUENCE</scope>
    <source>
        <strain evidence="5">DSM 25064</strain>
    </source>
</reference>
<gene>
    <name evidence="5" type="ORF">Q8A57_01530</name>
</gene>
<dbReference type="SUPFAM" id="SSF53098">
    <property type="entry name" value="Ribonuclease H-like"/>
    <property type="match status" value="1"/>
</dbReference>
<keyword evidence="6" id="KW-1185">Reference proteome</keyword>
<dbReference type="InterPro" id="IPR012337">
    <property type="entry name" value="RNaseH-like_sf"/>
</dbReference>
<evidence type="ECO:0000256" key="3">
    <source>
        <dbReference type="ARBA" id="ARBA00022839"/>
    </source>
</evidence>
<evidence type="ECO:0000256" key="1">
    <source>
        <dbReference type="ARBA" id="ARBA00022722"/>
    </source>
</evidence>
<dbReference type="RefSeq" id="WP_305169160.1">
    <property type="nucleotide sequence ID" value="NZ_JAUUUU010000001.1"/>
</dbReference>
<evidence type="ECO:0000256" key="2">
    <source>
        <dbReference type="ARBA" id="ARBA00022801"/>
    </source>
</evidence>
<dbReference type="Proteomes" id="UP001178354">
    <property type="component" value="Unassembled WGS sequence"/>
</dbReference>
<evidence type="ECO:0000313" key="6">
    <source>
        <dbReference type="Proteomes" id="UP001178354"/>
    </source>
</evidence>
<comment type="caution">
    <text evidence="5">The sequence shown here is derived from an EMBL/GenBank/DDBJ whole genome shotgun (WGS) entry which is preliminary data.</text>
</comment>
<sequence>MLGRWTTRWRQRQLLAKCPESAMHNYLRGELPDLRCEIRQTGFLAVDLEMTGMDAGTDHILSIGYVPVDGFRVLLSGACHRLVRSDQGVGQSAVIHGIHDRDILQAGTLREAMDSFLSALQGRVMLLHCATLDMGFLQQACKAVYGIPLLVPVVDTMALEDQRLQRNSNGQHGQSLRLSESRRRYNLPDYHAHNALVDAVSTAELFLAQVSHRFGRQPGKLSQLPAMFYS</sequence>
<reference evidence="5" key="2">
    <citation type="submission" date="2023-08" db="EMBL/GenBank/DDBJ databases">
        <authorList>
            <person name="Luo J."/>
        </authorList>
    </citation>
    <scope>NUCLEOTIDE SEQUENCE</scope>
    <source>
        <strain evidence="5">DSM 25064</strain>
    </source>
</reference>
<dbReference type="GO" id="GO:0005829">
    <property type="term" value="C:cytosol"/>
    <property type="evidence" value="ECO:0007669"/>
    <property type="project" value="TreeGrafter"/>
</dbReference>
<dbReference type="Pfam" id="PF00929">
    <property type="entry name" value="RNase_T"/>
    <property type="match status" value="1"/>
</dbReference>
<proteinExistence type="predicted"/>
<dbReference type="Gene3D" id="3.30.420.10">
    <property type="entry name" value="Ribonuclease H-like superfamily/Ribonuclease H"/>
    <property type="match status" value="1"/>
</dbReference>
<dbReference type="InterPro" id="IPR013520">
    <property type="entry name" value="Ribonucl_H"/>
</dbReference>
<dbReference type="GO" id="GO:0003676">
    <property type="term" value="F:nucleic acid binding"/>
    <property type="evidence" value="ECO:0007669"/>
    <property type="project" value="InterPro"/>
</dbReference>
<feature type="domain" description="Exonuclease" evidence="4">
    <location>
        <begin position="42"/>
        <end position="215"/>
    </location>
</feature>
<accession>A0AAW8AZ38</accession>
<dbReference type="SMART" id="SM00479">
    <property type="entry name" value="EXOIII"/>
    <property type="match status" value="1"/>
</dbReference>
<evidence type="ECO:0000259" key="4">
    <source>
        <dbReference type="SMART" id="SM00479"/>
    </source>
</evidence>
<dbReference type="GO" id="GO:0006259">
    <property type="term" value="P:DNA metabolic process"/>
    <property type="evidence" value="ECO:0007669"/>
    <property type="project" value="UniProtKB-ARBA"/>
</dbReference>